<evidence type="ECO:0000256" key="1">
    <source>
        <dbReference type="ARBA" id="ARBA00004651"/>
    </source>
</evidence>
<evidence type="ECO:0000256" key="7">
    <source>
        <dbReference type="ARBA" id="ARBA00022989"/>
    </source>
</evidence>
<evidence type="ECO:0000256" key="10">
    <source>
        <dbReference type="SAM" id="Phobius"/>
    </source>
</evidence>
<keyword evidence="7 10" id="KW-1133">Transmembrane helix</keyword>
<feature type="transmembrane region" description="Helical" evidence="10">
    <location>
        <begin position="21"/>
        <end position="42"/>
    </location>
</feature>
<gene>
    <name evidence="12" type="ORF">GCM10019071_02790</name>
</gene>
<dbReference type="Proteomes" id="UP000628109">
    <property type="component" value="Unassembled WGS sequence"/>
</dbReference>
<dbReference type="EMBL" id="BMDU01000001">
    <property type="protein sequence ID" value="GFZ77774.1"/>
    <property type="molecule type" value="Genomic_DNA"/>
</dbReference>
<keyword evidence="9 10" id="KW-0472">Membrane</keyword>
<feature type="transmembrane region" description="Helical" evidence="10">
    <location>
        <begin position="166"/>
        <end position="184"/>
    </location>
</feature>
<feature type="transmembrane region" description="Helical" evidence="10">
    <location>
        <begin position="215"/>
        <end position="235"/>
    </location>
</feature>
<evidence type="ECO:0000313" key="13">
    <source>
        <dbReference type="Proteomes" id="UP000628109"/>
    </source>
</evidence>
<organism evidence="12 13">
    <name type="scientific">Sphingobium fuliginis (strain ATCC 27551)</name>
    <dbReference type="NCBI Taxonomy" id="336203"/>
    <lineage>
        <taxon>Bacteria</taxon>
        <taxon>Pseudomonadati</taxon>
        <taxon>Pseudomonadota</taxon>
        <taxon>Alphaproteobacteria</taxon>
        <taxon>Sphingomonadales</taxon>
        <taxon>Sphingomonadaceae</taxon>
        <taxon>Sphingobium</taxon>
    </lineage>
</organism>
<comment type="caution">
    <text evidence="12">The sequence shown here is derived from an EMBL/GenBank/DDBJ whole genome shotgun (WGS) entry which is preliminary data.</text>
</comment>
<evidence type="ECO:0000256" key="4">
    <source>
        <dbReference type="ARBA" id="ARBA00022475"/>
    </source>
</evidence>
<reference evidence="13" key="1">
    <citation type="journal article" date="2019" name="Int. J. Syst. Evol. Microbiol.">
        <title>The Global Catalogue of Microorganisms (GCM) 10K type strain sequencing project: providing services to taxonomists for standard genome sequencing and annotation.</title>
        <authorList>
            <consortium name="The Broad Institute Genomics Platform"/>
            <consortium name="The Broad Institute Genome Sequencing Center for Infectious Disease"/>
            <person name="Wu L."/>
            <person name="Ma J."/>
        </authorList>
    </citation>
    <scope>NUCLEOTIDE SEQUENCE [LARGE SCALE GENOMIC DNA]</scope>
    <source>
        <strain evidence="13">CCM 7327</strain>
    </source>
</reference>
<feature type="domain" description="ABC-2 type transporter transmembrane" evidence="11">
    <location>
        <begin position="2"/>
        <end position="207"/>
    </location>
</feature>
<feature type="transmembrane region" description="Helical" evidence="10">
    <location>
        <begin position="133"/>
        <end position="154"/>
    </location>
</feature>
<dbReference type="InterPro" id="IPR000412">
    <property type="entry name" value="ABC_2_transport"/>
</dbReference>
<accession>A0ABQ1EMJ3</accession>
<comment type="subcellular location">
    <subcellularLocation>
        <location evidence="1">Cell membrane</location>
        <topology evidence="1">Multi-pass membrane protein</topology>
    </subcellularLocation>
</comment>
<keyword evidence="8" id="KW-0625">Polysaccharide transport</keyword>
<proteinExistence type="inferred from homology"/>
<evidence type="ECO:0000256" key="6">
    <source>
        <dbReference type="ARBA" id="ARBA00022692"/>
    </source>
</evidence>
<evidence type="ECO:0000313" key="12">
    <source>
        <dbReference type="EMBL" id="GFZ77774.1"/>
    </source>
</evidence>
<dbReference type="InterPro" id="IPR013525">
    <property type="entry name" value="ABC2_TM"/>
</dbReference>
<dbReference type="PRINTS" id="PR00164">
    <property type="entry name" value="ABC2TRNSPORT"/>
</dbReference>
<comment type="similarity">
    <text evidence="2">Belongs to the ABC-2 integral membrane protein family.</text>
</comment>
<evidence type="ECO:0000256" key="2">
    <source>
        <dbReference type="ARBA" id="ARBA00007783"/>
    </source>
</evidence>
<protein>
    <submittedName>
        <fullName evidence="12">Transport permease protein</fullName>
    </submittedName>
</protein>
<dbReference type="PANTHER" id="PTHR30413:SF10">
    <property type="entry name" value="CAPSULE POLYSACCHARIDE EXPORT INNER-MEMBRANE PROTEIN CTRC"/>
    <property type="match status" value="1"/>
</dbReference>
<sequence>MIFALLMRETLTRFGRHNIGFLWMFAEPMMFTLGITALWSIMGAKHGSDLPITVFALSGYSSVLLWRNMPSRAISSIQPNLALMYHRNVKLIDIFIARLLLEAAGATMSFFLLSLIFIYIGWVDPPEDILKVIAAWALLAWFGMALAILLGALSEHYELVEKFWHPTAYLLFPLSGAGFLLEIVPEGPRNLLLYLPMLNCVEYLRDGYFGSLFTAHYSVSYVIACNSVLTLLSLAKLRQVSRTVVPK</sequence>
<evidence type="ECO:0000256" key="3">
    <source>
        <dbReference type="ARBA" id="ARBA00022448"/>
    </source>
</evidence>
<keyword evidence="13" id="KW-1185">Reference proteome</keyword>
<evidence type="ECO:0000256" key="5">
    <source>
        <dbReference type="ARBA" id="ARBA00022597"/>
    </source>
</evidence>
<dbReference type="PANTHER" id="PTHR30413">
    <property type="entry name" value="INNER MEMBRANE TRANSPORT PERMEASE"/>
    <property type="match status" value="1"/>
</dbReference>
<name>A0ABQ1EMJ3_SPHSA</name>
<evidence type="ECO:0000256" key="9">
    <source>
        <dbReference type="ARBA" id="ARBA00023136"/>
    </source>
</evidence>
<evidence type="ECO:0000259" key="11">
    <source>
        <dbReference type="Pfam" id="PF01061"/>
    </source>
</evidence>
<keyword evidence="5" id="KW-0762">Sugar transport</keyword>
<evidence type="ECO:0000256" key="8">
    <source>
        <dbReference type="ARBA" id="ARBA00023047"/>
    </source>
</evidence>
<keyword evidence="4" id="KW-1003">Cell membrane</keyword>
<keyword evidence="6 10" id="KW-0812">Transmembrane</keyword>
<keyword evidence="3" id="KW-0813">Transport</keyword>
<feature type="transmembrane region" description="Helical" evidence="10">
    <location>
        <begin position="48"/>
        <end position="66"/>
    </location>
</feature>
<dbReference type="Pfam" id="PF01061">
    <property type="entry name" value="ABC2_membrane"/>
    <property type="match status" value="1"/>
</dbReference>
<feature type="transmembrane region" description="Helical" evidence="10">
    <location>
        <begin position="99"/>
        <end position="121"/>
    </location>
</feature>